<feature type="transmembrane region" description="Helical" evidence="7">
    <location>
        <begin position="383"/>
        <end position="405"/>
    </location>
</feature>
<feature type="transmembrane region" description="Helical" evidence="7">
    <location>
        <begin position="46"/>
        <end position="65"/>
    </location>
</feature>
<dbReference type="GeneID" id="24269239"/>
<reference evidence="8 9" key="1">
    <citation type="submission" date="2014-03" db="EMBL/GenBank/DDBJ databases">
        <title>The Genome Sequence of Plasmodium fragile nilgiri.</title>
        <authorList>
            <consortium name="The Broad Institute Genomics Platform"/>
            <consortium name="The Broad Institute Genome Sequencing Center for Infectious Disease"/>
            <person name="Neafsey D."/>
            <person name="Duraisingh M."/>
            <person name="Young S.K."/>
            <person name="Zeng Q."/>
            <person name="Gargeya S."/>
            <person name="Abouelleil A."/>
            <person name="Alvarado L."/>
            <person name="Chapman S.B."/>
            <person name="Gainer-Dewar J."/>
            <person name="Goldberg J."/>
            <person name="Griggs A."/>
            <person name="Gujja S."/>
            <person name="Hansen M."/>
            <person name="Howarth C."/>
            <person name="Imamovic A."/>
            <person name="Larimer J."/>
            <person name="Pearson M."/>
            <person name="Poon T.W."/>
            <person name="Priest M."/>
            <person name="Roberts A."/>
            <person name="Saif S."/>
            <person name="Shea T."/>
            <person name="Sykes S."/>
            <person name="Wortman J."/>
            <person name="Nusbaum C."/>
            <person name="Birren B."/>
        </authorList>
    </citation>
    <scope>NUCLEOTIDE SEQUENCE [LARGE SCALE GENOMIC DNA]</scope>
    <source>
        <strain evidence="9">nilgiri</strain>
    </source>
</reference>
<dbReference type="OMA" id="ILGAHIN"/>
<feature type="compositionally biased region" description="Basic and acidic residues" evidence="6">
    <location>
        <begin position="257"/>
        <end position="282"/>
    </location>
</feature>
<keyword evidence="4 7" id="KW-1133">Transmembrane helix</keyword>
<evidence type="ECO:0008006" key="10">
    <source>
        <dbReference type="Google" id="ProtNLM"/>
    </source>
</evidence>
<evidence type="ECO:0000256" key="2">
    <source>
        <dbReference type="ARBA" id="ARBA00006175"/>
    </source>
</evidence>
<dbReference type="InterPro" id="IPR000425">
    <property type="entry name" value="MIP"/>
</dbReference>
<feature type="region of interest" description="Disordered" evidence="6">
    <location>
        <begin position="134"/>
        <end position="282"/>
    </location>
</feature>
<proteinExistence type="inferred from homology"/>
<feature type="transmembrane region" description="Helical" evidence="7">
    <location>
        <begin position="411"/>
        <end position="435"/>
    </location>
</feature>
<dbReference type="Pfam" id="PF00230">
    <property type="entry name" value="MIP"/>
    <property type="match status" value="1"/>
</dbReference>
<protein>
    <recommendedName>
        <fullName evidence="10">Aquaporin</fullName>
    </recommendedName>
</protein>
<feature type="compositionally biased region" description="Polar residues" evidence="6">
    <location>
        <begin position="217"/>
        <end position="238"/>
    </location>
</feature>
<dbReference type="RefSeq" id="XP_012336958.1">
    <property type="nucleotide sequence ID" value="XM_012481535.1"/>
</dbReference>
<keyword evidence="9" id="KW-1185">Reference proteome</keyword>
<dbReference type="GO" id="GO:0015250">
    <property type="term" value="F:water channel activity"/>
    <property type="evidence" value="ECO:0007669"/>
    <property type="project" value="TreeGrafter"/>
</dbReference>
<dbReference type="SUPFAM" id="SSF81338">
    <property type="entry name" value="Aquaporin-like"/>
    <property type="match status" value="1"/>
</dbReference>
<keyword evidence="3 7" id="KW-0812">Transmembrane</keyword>
<dbReference type="AlphaFoldDB" id="A0A0D9QHM1"/>
<organism evidence="8 9">
    <name type="scientific">Plasmodium fragile</name>
    <dbReference type="NCBI Taxonomy" id="5857"/>
    <lineage>
        <taxon>Eukaryota</taxon>
        <taxon>Sar</taxon>
        <taxon>Alveolata</taxon>
        <taxon>Apicomplexa</taxon>
        <taxon>Aconoidasida</taxon>
        <taxon>Haemosporida</taxon>
        <taxon>Plasmodiidae</taxon>
        <taxon>Plasmodium</taxon>
        <taxon>Plasmodium (Plasmodium)</taxon>
    </lineage>
</organism>
<evidence type="ECO:0000256" key="5">
    <source>
        <dbReference type="ARBA" id="ARBA00023136"/>
    </source>
</evidence>
<dbReference type="Gene3D" id="1.20.1080.10">
    <property type="entry name" value="Glycerol uptake facilitator protein"/>
    <property type="match status" value="1"/>
</dbReference>
<dbReference type="OrthoDB" id="385251at2759"/>
<comment type="subcellular location">
    <subcellularLocation>
        <location evidence="1">Membrane</location>
        <topology evidence="1">Multi-pass membrane protein</topology>
    </subcellularLocation>
</comment>
<feature type="transmembrane region" description="Helical" evidence="7">
    <location>
        <begin position="335"/>
        <end position="363"/>
    </location>
</feature>
<dbReference type="GO" id="GO:0005886">
    <property type="term" value="C:plasma membrane"/>
    <property type="evidence" value="ECO:0007669"/>
    <property type="project" value="TreeGrafter"/>
</dbReference>
<feature type="compositionally biased region" description="Polar residues" evidence="6">
    <location>
        <begin position="181"/>
        <end position="206"/>
    </location>
</feature>
<dbReference type="InterPro" id="IPR034294">
    <property type="entry name" value="Aquaporin_transptr"/>
</dbReference>
<comment type="similarity">
    <text evidence="2">Belongs to the MIP/aquaporin (TC 1.A.8) family.</text>
</comment>
<evidence type="ECO:0000256" key="7">
    <source>
        <dbReference type="SAM" id="Phobius"/>
    </source>
</evidence>
<dbReference type="PANTHER" id="PTHR19139">
    <property type="entry name" value="AQUAPORIN TRANSPORTER"/>
    <property type="match status" value="1"/>
</dbReference>
<feature type="transmembrane region" description="Helical" evidence="7">
    <location>
        <begin position="505"/>
        <end position="523"/>
    </location>
</feature>
<evidence type="ECO:0000256" key="1">
    <source>
        <dbReference type="ARBA" id="ARBA00004141"/>
    </source>
</evidence>
<feature type="compositionally biased region" description="Polar residues" evidence="6">
    <location>
        <begin position="140"/>
        <end position="162"/>
    </location>
</feature>
<accession>A0A0D9QHM1</accession>
<feature type="compositionally biased region" description="Basic and acidic residues" evidence="6">
    <location>
        <begin position="167"/>
        <end position="180"/>
    </location>
</feature>
<evidence type="ECO:0000256" key="6">
    <source>
        <dbReference type="SAM" id="MobiDB-lite"/>
    </source>
</evidence>
<dbReference type="Proteomes" id="UP000054561">
    <property type="component" value="Unassembled WGS sequence"/>
</dbReference>
<evidence type="ECO:0000313" key="8">
    <source>
        <dbReference type="EMBL" id="KJP86463.1"/>
    </source>
</evidence>
<dbReference type="InterPro" id="IPR023271">
    <property type="entry name" value="Aquaporin-like"/>
</dbReference>
<gene>
    <name evidence="8" type="ORF">AK88_03925</name>
</gene>
<sequence>MKTQKGLFRRYAKQVIQKFIKYTKNYVKDITEEINVKSFKKYKYNFFFEFIGSFIFVFFISVYMLNSNQNEEYVIKHTKQINPYKNKDIFIPGDNLFDNEINNVQYGNDLNGSTNVESILLEQNIKDDATFKTKEEQSNVDRQVNQAEGNNRTNGLNGSENIENIVEETKESLVQKRETGDGTSEGYSTNDGQTGVTGVSGNNNVLESVEKDETQKTDSQNGYNEKSISQQDILTQSDRPSEGVVVKGTTGDVEGGGNRDIHNSQLEENKQEEKSAKEQTKEGLTKNVGKVIFKDHVNEYSKIKLNDINNIDLGDIDKYEVMKDSGNKHNSNHAVYSFFGCLIYVLFVILGAHINPAYTYALWLVEPKKYGFVITTCYVTFQYFGGILASILCAHLYGSIFIYALLPKKEIMKTFFCEFISTFLLTLLLLSLYNYKKKFMEENKNESSLIFNTTNGKNMTSLYTFSSYEDIYGSDVFNSYNWAGRKENFFFHLDNKYIKYIMNHIFYLLFIFFSLLFFVFVTNTTLNPMFSTSTLYTYLYFKFFQANGSFNISSVVLSFLSVSKILQLVKLYITSLPLWIGPYVGSAFATAFMKLFKEGEEEIVNVIDTNVYSSNKRNERMPLIGKHNVKRNAYLVEYDDNIHHNSSNYLIPSVF</sequence>
<name>A0A0D9QHM1_PLAFR</name>
<dbReference type="PANTHER" id="PTHR19139:SF199">
    <property type="entry name" value="MIP17260P"/>
    <property type="match status" value="1"/>
</dbReference>
<dbReference type="EMBL" id="KQ001693">
    <property type="protein sequence ID" value="KJP86463.1"/>
    <property type="molecule type" value="Genomic_DNA"/>
</dbReference>
<evidence type="ECO:0000256" key="3">
    <source>
        <dbReference type="ARBA" id="ARBA00022692"/>
    </source>
</evidence>
<feature type="transmembrane region" description="Helical" evidence="7">
    <location>
        <begin position="543"/>
        <end position="562"/>
    </location>
</feature>
<evidence type="ECO:0000313" key="9">
    <source>
        <dbReference type="Proteomes" id="UP000054561"/>
    </source>
</evidence>
<dbReference type="VEuPathDB" id="PlasmoDB:AK88_03925"/>
<keyword evidence="5 7" id="KW-0472">Membrane</keyword>
<evidence type="ECO:0000256" key="4">
    <source>
        <dbReference type="ARBA" id="ARBA00022989"/>
    </source>
</evidence>